<organism evidence="1 2">
    <name type="scientific">Clunio marinus</name>
    <dbReference type="NCBI Taxonomy" id="568069"/>
    <lineage>
        <taxon>Eukaryota</taxon>
        <taxon>Metazoa</taxon>
        <taxon>Ecdysozoa</taxon>
        <taxon>Arthropoda</taxon>
        <taxon>Hexapoda</taxon>
        <taxon>Insecta</taxon>
        <taxon>Pterygota</taxon>
        <taxon>Neoptera</taxon>
        <taxon>Endopterygota</taxon>
        <taxon>Diptera</taxon>
        <taxon>Nematocera</taxon>
        <taxon>Chironomoidea</taxon>
        <taxon>Chironomidae</taxon>
        <taxon>Clunio</taxon>
    </lineage>
</organism>
<proteinExistence type="predicted"/>
<dbReference type="AlphaFoldDB" id="A0A1J1J0I9"/>
<sequence length="90" mass="10667">MEAPDCVSMCYLRNEAIHEITSIINICDTKRYAYCDVNKRVWCPFKVSHESFYMRYDFHVQGLKFDLFARCKLDITTKEILEEKEEAIGC</sequence>
<reference evidence="1 2" key="1">
    <citation type="submission" date="2015-04" db="EMBL/GenBank/DDBJ databases">
        <authorList>
            <person name="Syromyatnikov M.Y."/>
            <person name="Popov V.N."/>
        </authorList>
    </citation>
    <scope>NUCLEOTIDE SEQUENCE [LARGE SCALE GENOMIC DNA]</scope>
</reference>
<evidence type="ECO:0000313" key="1">
    <source>
        <dbReference type="EMBL" id="CRL06043.1"/>
    </source>
</evidence>
<evidence type="ECO:0000313" key="2">
    <source>
        <dbReference type="Proteomes" id="UP000183832"/>
    </source>
</evidence>
<dbReference type="EMBL" id="CVRI01000066">
    <property type="protein sequence ID" value="CRL06043.1"/>
    <property type="molecule type" value="Genomic_DNA"/>
</dbReference>
<dbReference type="Proteomes" id="UP000183832">
    <property type="component" value="Unassembled WGS sequence"/>
</dbReference>
<protein>
    <submittedName>
        <fullName evidence="1">CLUMA_CG019222, isoform A</fullName>
    </submittedName>
</protein>
<keyword evidence="2" id="KW-1185">Reference proteome</keyword>
<accession>A0A1J1J0I9</accession>
<name>A0A1J1J0I9_9DIPT</name>
<gene>
    <name evidence="1" type="ORF">CLUMA_CG019222</name>
</gene>